<sequence length="174" mass="19501">LGNLGDIIIFTYSYLLAVDGFLGPLLSPNQYSMTSSSTSYHINEIHSAISASVIMSNTTLFLFFNEYPILPIVVILASSSAFLPILFIIYIAQIAPLHSNCRFILCIWVLGASFVVNLGLVTLDLANETGYMPLTAFEPRKNHLRFFYLYLIIFRNSLHTISMVLDHGDFLILL</sequence>
<evidence type="ECO:0000313" key="1">
    <source>
        <dbReference type="EnsemblMetazoa" id="PPA41003.1"/>
    </source>
</evidence>
<proteinExistence type="predicted"/>
<accession>A0A2A6CKJ7</accession>
<evidence type="ECO:0000313" key="2">
    <source>
        <dbReference type="Proteomes" id="UP000005239"/>
    </source>
</evidence>
<name>A0A2A6CKJ7_PRIPA</name>
<reference evidence="1" key="2">
    <citation type="submission" date="2022-06" db="UniProtKB">
        <authorList>
            <consortium name="EnsemblMetazoa"/>
        </authorList>
    </citation>
    <scope>IDENTIFICATION</scope>
    <source>
        <strain evidence="1">PS312</strain>
    </source>
</reference>
<reference evidence="2" key="1">
    <citation type="journal article" date="2008" name="Nat. Genet.">
        <title>The Pristionchus pacificus genome provides a unique perspective on nematode lifestyle and parasitism.</title>
        <authorList>
            <person name="Dieterich C."/>
            <person name="Clifton S.W."/>
            <person name="Schuster L.N."/>
            <person name="Chinwalla A."/>
            <person name="Delehaunty K."/>
            <person name="Dinkelacker I."/>
            <person name="Fulton L."/>
            <person name="Fulton R."/>
            <person name="Godfrey J."/>
            <person name="Minx P."/>
            <person name="Mitreva M."/>
            <person name="Roeseler W."/>
            <person name="Tian H."/>
            <person name="Witte H."/>
            <person name="Yang S.P."/>
            <person name="Wilson R.K."/>
            <person name="Sommer R.J."/>
        </authorList>
    </citation>
    <scope>NUCLEOTIDE SEQUENCE [LARGE SCALE GENOMIC DNA]</scope>
    <source>
        <strain evidence="2">PS312</strain>
    </source>
</reference>
<organism evidence="1 2">
    <name type="scientific">Pristionchus pacificus</name>
    <name type="common">Parasitic nematode worm</name>
    <dbReference type="NCBI Taxonomy" id="54126"/>
    <lineage>
        <taxon>Eukaryota</taxon>
        <taxon>Metazoa</taxon>
        <taxon>Ecdysozoa</taxon>
        <taxon>Nematoda</taxon>
        <taxon>Chromadorea</taxon>
        <taxon>Rhabditida</taxon>
        <taxon>Rhabditina</taxon>
        <taxon>Diplogasteromorpha</taxon>
        <taxon>Diplogasteroidea</taxon>
        <taxon>Neodiplogasteridae</taxon>
        <taxon>Pristionchus</taxon>
    </lineage>
</organism>
<accession>A0A8R1YYB9</accession>
<dbReference type="Proteomes" id="UP000005239">
    <property type="component" value="Unassembled WGS sequence"/>
</dbReference>
<keyword evidence="2" id="KW-1185">Reference proteome</keyword>
<dbReference type="AlphaFoldDB" id="A0A2A6CKJ7"/>
<gene>
    <name evidence="1" type="primary">WBGene00279372</name>
</gene>
<dbReference type="EnsemblMetazoa" id="PPA41003.1">
    <property type="protein sequence ID" value="PPA41003.1"/>
    <property type="gene ID" value="WBGene00279372"/>
</dbReference>
<protein>
    <submittedName>
        <fullName evidence="1">Uncharacterized protein</fullName>
    </submittedName>
</protein>